<evidence type="ECO:0000256" key="10">
    <source>
        <dbReference type="ARBA" id="ARBA00023004"/>
    </source>
</evidence>
<evidence type="ECO:0000256" key="5">
    <source>
        <dbReference type="ARBA" id="ARBA00022617"/>
    </source>
</evidence>
<proteinExistence type="inferred from homology"/>
<evidence type="ECO:0000256" key="12">
    <source>
        <dbReference type="ARBA" id="ARBA00023136"/>
    </source>
</evidence>
<dbReference type="GO" id="GO:0005506">
    <property type="term" value="F:iron ion binding"/>
    <property type="evidence" value="ECO:0007669"/>
    <property type="project" value="InterPro"/>
</dbReference>
<comment type="cofactor">
    <cofactor evidence="1 13">
        <name>heme</name>
        <dbReference type="ChEBI" id="CHEBI:30413"/>
    </cofactor>
</comment>
<evidence type="ECO:0000256" key="1">
    <source>
        <dbReference type="ARBA" id="ARBA00001971"/>
    </source>
</evidence>
<keyword evidence="9" id="KW-0560">Oxidoreductase</keyword>
<name>A0A4Y9YCC8_9AGAM</name>
<dbReference type="STRING" id="205917.A0A4Y9YCC8"/>
<dbReference type="InterPro" id="IPR001128">
    <property type="entry name" value="Cyt_P450"/>
</dbReference>
<dbReference type="PRINTS" id="PR00463">
    <property type="entry name" value="EP450I"/>
</dbReference>
<dbReference type="GO" id="GO:0020037">
    <property type="term" value="F:heme binding"/>
    <property type="evidence" value="ECO:0007669"/>
    <property type="project" value="InterPro"/>
</dbReference>
<dbReference type="CDD" id="cd11065">
    <property type="entry name" value="CYP64-like"/>
    <property type="match status" value="1"/>
</dbReference>
<keyword evidence="6" id="KW-0812">Transmembrane</keyword>
<evidence type="ECO:0000313" key="14">
    <source>
        <dbReference type="EMBL" id="TFY59670.1"/>
    </source>
</evidence>
<dbReference type="PANTHER" id="PTHR46300:SF2">
    <property type="entry name" value="CYTOCHROME P450 MONOOXYGENASE ALNH-RELATED"/>
    <property type="match status" value="1"/>
</dbReference>
<reference evidence="14 15" key="1">
    <citation type="submission" date="2019-02" db="EMBL/GenBank/DDBJ databases">
        <title>Genome sequencing of the rare red list fungi Dentipellis fragilis.</title>
        <authorList>
            <person name="Buettner E."/>
            <person name="Kellner H."/>
        </authorList>
    </citation>
    <scope>NUCLEOTIDE SEQUENCE [LARGE SCALE GENOMIC DNA]</scope>
    <source>
        <strain evidence="14 15">DSM 105465</strain>
    </source>
</reference>
<dbReference type="GO" id="GO:0016020">
    <property type="term" value="C:membrane"/>
    <property type="evidence" value="ECO:0007669"/>
    <property type="project" value="UniProtKB-SubCell"/>
</dbReference>
<evidence type="ECO:0000256" key="8">
    <source>
        <dbReference type="ARBA" id="ARBA00022989"/>
    </source>
</evidence>
<keyword evidence="15" id="KW-1185">Reference proteome</keyword>
<keyword evidence="8" id="KW-1133">Transmembrane helix</keyword>
<comment type="pathway">
    <text evidence="3">Secondary metabolite biosynthesis.</text>
</comment>
<evidence type="ECO:0000256" key="2">
    <source>
        <dbReference type="ARBA" id="ARBA00004370"/>
    </source>
</evidence>
<evidence type="ECO:0000256" key="11">
    <source>
        <dbReference type="ARBA" id="ARBA00023033"/>
    </source>
</evidence>
<dbReference type="GO" id="GO:0004497">
    <property type="term" value="F:monooxygenase activity"/>
    <property type="evidence" value="ECO:0007669"/>
    <property type="project" value="UniProtKB-KW"/>
</dbReference>
<dbReference type="SUPFAM" id="SSF48264">
    <property type="entry name" value="Cytochrome P450"/>
    <property type="match status" value="1"/>
</dbReference>
<evidence type="ECO:0000256" key="4">
    <source>
        <dbReference type="ARBA" id="ARBA00010617"/>
    </source>
</evidence>
<sequence length="796" mass="89621">MAHSSRSIGMIAPGYAGGLRIYGAGCDKGRRIERGSSPAEIEGYTGTLPTSQFSFPLALVCDWEREVMVLPHSIPQFLPLGVRLSTLQTLLQICQWTQAETTESGTLFALNKKSRDGARHFEDRLRKITTSQLKGIWIHGCLWKDPISSQEVEILVDVGEVVSNCMTGDEEKGLIAEVRRVGARDAQKEGWELEKQRRLKTLNFLKVEISFHPPTECPVMSLDCQSRDIRSRFKMDVHMLLNNAQLSHCLFLCVLSSIGLAHIGHPPLLMSPWTGFQHLFNNVDHGFQRIIVGLIGIFTLSLVRFINSPYRKLPPGPLRLPILGNLLSLVGRSQLSAFSEWRKTYGDLIYLSVPGQRMLVINSHKIAVDLLERRSSKYSDRPASIMAYKLLSAGLMMVMKPHNAVRTHRRAAHEALKKENSHRYYPMQTTEAVLLAAELIAMPTNWNSHFQRRAASLTMSMIYDHPPMAVEDTSTLSVEQIHLITNRILRGAKPGENLVDYMPRMMHIPRRFAKWRRDAEEHCMNDTKYFQNLVDDVKERMASGTIRSCFTTNLIENASRNGLSAEENAWLAGTMYIAGSETSANMLSWFVLAMALHPEAQKRAQEELDTVVGRSRAPTFADFDQLPYIQAIVQEVLRWRSPGLFGIPHATSEDDWYEGMFIPKGTICLPNVWLIHSDPELYGPDAASFNPARYLDDAGRLKPGLVAEHLSYGSGRRICVGQHVANNMLFINFAIILWALKIERNKDANGELIPLDADAYVEEGIAAHPSPFDCKVLPRFPEASSLLENEKELRGI</sequence>
<dbReference type="Pfam" id="PF00067">
    <property type="entry name" value="p450"/>
    <property type="match status" value="1"/>
</dbReference>
<protein>
    <recommendedName>
        <fullName evidence="16">Cytochrome P450</fullName>
    </recommendedName>
</protein>
<keyword evidence="11" id="KW-0503">Monooxygenase</keyword>
<dbReference type="EMBL" id="SEOQ01000605">
    <property type="protein sequence ID" value="TFY59670.1"/>
    <property type="molecule type" value="Genomic_DNA"/>
</dbReference>
<dbReference type="AlphaFoldDB" id="A0A4Y9YCC8"/>
<accession>A0A4Y9YCC8</accession>
<keyword evidence="10 13" id="KW-0408">Iron</keyword>
<evidence type="ECO:0000256" key="13">
    <source>
        <dbReference type="PIRSR" id="PIRSR602401-1"/>
    </source>
</evidence>
<evidence type="ECO:0000256" key="6">
    <source>
        <dbReference type="ARBA" id="ARBA00022692"/>
    </source>
</evidence>
<dbReference type="InterPro" id="IPR050364">
    <property type="entry name" value="Cytochrome_P450_fung"/>
</dbReference>
<evidence type="ECO:0000256" key="9">
    <source>
        <dbReference type="ARBA" id="ARBA00023002"/>
    </source>
</evidence>
<organism evidence="14 15">
    <name type="scientific">Dentipellis fragilis</name>
    <dbReference type="NCBI Taxonomy" id="205917"/>
    <lineage>
        <taxon>Eukaryota</taxon>
        <taxon>Fungi</taxon>
        <taxon>Dikarya</taxon>
        <taxon>Basidiomycota</taxon>
        <taxon>Agaricomycotina</taxon>
        <taxon>Agaricomycetes</taxon>
        <taxon>Russulales</taxon>
        <taxon>Hericiaceae</taxon>
        <taxon>Dentipellis</taxon>
    </lineage>
</organism>
<evidence type="ECO:0000313" key="15">
    <source>
        <dbReference type="Proteomes" id="UP000298327"/>
    </source>
</evidence>
<gene>
    <name evidence="14" type="ORF">EVG20_g7697</name>
</gene>
<dbReference type="PRINTS" id="PR00385">
    <property type="entry name" value="P450"/>
</dbReference>
<keyword evidence="5 13" id="KW-0349">Heme</keyword>
<comment type="subcellular location">
    <subcellularLocation>
        <location evidence="2">Membrane</location>
    </subcellularLocation>
</comment>
<dbReference type="Proteomes" id="UP000298327">
    <property type="component" value="Unassembled WGS sequence"/>
</dbReference>
<evidence type="ECO:0000256" key="3">
    <source>
        <dbReference type="ARBA" id="ARBA00005179"/>
    </source>
</evidence>
<dbReference type="OrthoDB" id="2789670at2759"/>
<dbReference type="Gene3D" id="1.10.630.10">
    <property type="entry name" value="Cytochrome P450"/>
    <property type="match status" value="1"/>
</dbReference>
<evidence type="ECO:0000256" key="7">
    <source>
        <dbReference type="ARBA" id="ARBA00022723"/>
    </source>
</evidence>
<dbReference type="GO" id="GO:0016705">
    <property type="term" value="F:oxidoreductase activity, acting on paired donors, with incorporation or reduction of molecular oxygen"/>
    <property type="evidence" value="ECO:0007669"/>
    <property type="project" value="InterPro"/>
</dbReference>
<keyword evidence="12" id="KW-0472">Membrane</keyword>
<dbReference type="InterPro" id="IPR036396">
    <property type="entry name" value="Cyt_P450_sf"/>
</dbReference>
<feature type="binding site" description="axial binding residue" evidence="13">
    <location>
        <position position="719"/>
    </location>
    <ligand>
        <name>heme</name>
        <dbReference type="ChEBI" id="CHEBI:30413"/>
    </ligand>
    <ligandPart>
        <name>Fe</name>
        <dbReference type="ChEBI" id="CHEBI:18248"/>
    </ligandPart>
</feature>
<evidence type="ECO:0008006" key="16">
    <source>
        <dbReference type="Google" id="ProtNLM"/>
    </source>
</evidence>
<keyword evidence="7 13" id="KW-0479">Metal-binding</keyword>
<comment type="caution">
    <text evidence="14">The sequence shown here is derived from an EMBL/GenBank/DDBJ whole genome shotgun (WGS) entry which is preliminary data.</text>
</comment>
<dbReference type="InterPro" id="IPR002401">
    <property type="entry name" value="Cyt_P450_E_grp-I"/>
</dbReference>
<comment type="similarity">
    <text evidence="4">Belongs to the cytochrome P450 family.</text>
</comment>
<dbReference type="PANTHER" id="PTHR46300">
    <property type="entry name" value="P450, PUTATIVE (EUROFUNG)-RELATED-RELATED"/>
    <property type="match status" value="1"/>
</dbReference>